<protein>
    <recommendedName>
        <fullName evidence="5">Membrane anchor Opy2 N-terminal domain-containing protein</fullName>
    </recommendedName>
</protein>
<dbReference type="OrthoDB" id="2402916at2759"/>
<feature type="region of interest" description="Disordered" evidence="1">
    <location>
        <begin position="505"/>
        <end position="652"/>
    </location>
</feature>
<feature type="region of interest" description="Disordered" evidence="1">
    <location>
        <begin position="465"/>
        <end position="485"/>
    </location>
</feature>
<proteinExistence type="predicted"/>
<feature type="region of interest" description="Disordered" evidence="1">
    <location>
        <begin position="186"/>
        <end position="217"/>
    </location>
</feature>
<accession>A8NXE8</accession>
<feature type="transmembrane region" description="Helical" evidence="2">
    <location>
        <begin position="69"/>
        <end position="91"/>
    </location>
</feature>
<dbReference type="eggNOG" id="ENOG502SDE5">
    <property type="taxonomic scope" value="Eukaryota"/>
</dbReference>
<gene>
    <name evidence="3" type="ORF">CC1G_00283</name>
</gene>
<dbReference type="EMBL" id="AACS02000005">
    <property type="protein sequence ID" value="EAU84764.1"/>
    <property type="molecule type" value="Genomic_DNA"/>
</dbReference>
<feature type="compositionally biased region" description="Polar residues" evidence="1">
    <location>
        <begin position="293"/>
        <end position="302"/>
    </location>
</feature>
<keyword evidence="2" id="KW-0472">Membrane</keyword>
<feature type="compositionally biased region" description="Low complexity" evidence="1">
    <location>
        <begin position="621"/>
        <end position="633"/>
    </location>
</feature>
<feature type="region of interest" description="Disordered" evidence="1">
    <location>
        <begin position="293"/>
        <end position="404"/>
    </location>
</feature>
<keyword evidence="2" id="KW-0812">Transmembrane</keyword>
<keyword evidence="4" id="KW-1185">Reference proteome</keyword>
<evidence type="ECO:0000256" key="2">
    <source>
        <dbReference type="SAM" id="Phobius"/>
    </source>
</evidence>
<keyword evidence="2" id="KW-1133">Transmembrane helix</keyword>
<dbReference type="STRING" id="240176.A8NXE8"/>
<dbReference type="AlphaFoldDB" id="A8NXE8"/>
<feature type="compositionally biased region" description="Polar residues" evidence="1">
    <location>
        <begin position="549"/>
        <end position="559"/>
    </location>
</feature>
<dbReference type="OMA" id="FGDEHSP"/>
<feature type="region of interest" description="Disordered" evidence="1">
    <location>
        <begin position="101"/>
        <end position="141"/>
    </location>
</feature>
<evidence type="ECO:0000313" key="3">
    <source>
        <dbReference type="EMBL" id="EAU84764.1"/>
    </source>
</evidence>
<organism evidence="3 4">
    <name type="scientific">Coprinopsis cinerea (strain Okayama-7 / 130 / ATCC MYA-4618 / FGSC 9003)</name>
    <name type="common">Inky cap fungus</name>
    <name type="synonym">Hormographiella aspergillata</name>
    <dbReference type="NCBI Taxonomy" id="240176"/>
    <lineage>
        <taxon>Eukaryota</taxon>
        <taxon>Fungi</taxon>
        <taxon>Dikarya</taxon>
        <taxon>Basidiomycota</taxon>
        <taxon>Agaricomycotina</taxon>
        <taxon>Agaricomycetes</taxon>
        <taxon>Agaricomycetidae</taxon>
        <taxon>Agaricales</taxon>
        <taxon>Agaricineae</taxon>
        <taxon>Psathyrellaceae</taxon>
        <taxon>Coprinopsis</taxon>
    </lineage>
</organism>
<comment type="caution">
    <text evidence="3">The sequence shown here is derived from an EMBL/GenBank/DDBJ whole genome shotgun (WGS) entry which is preliminary data.</text>
</comment>
<dbReference type="RefSeq" id="XP_001837147.1">
    <property type="nucleotide sequence ID" value="XM_001837095.1"/>
</dbReference>
<feature type="compositionally biased region" description="Polar residues" evidence="1">
    <location>
        <begin position="579"/>
        <end position="593"/>
    </location>
</feature>
<evidence type="ECO:0000313" key="4">
    <source>
        <dbReference type="Proteomes" id="UP000001861"/>
    </source>
</evidence>
<reference evidence="3 4" key="1">
    <citation type="journal article" date="2010" name="Proc. Natl. Acad. Sci. U.S.A.">
        <title>Insights into evolution of multicellular fungi from the assembled chromosomes of the mushroom Coprinopsis cinerea (Coprinus cinereus).</title>
        <authorList>
            <person name="Stajich J.E."/>
            <person name="Wilke S.K."/>
            <person name="Ahren D."/>
            <person name="Au C.H."/>
            <person name="Birren B.W."/>
            <person name="Borodovsky M."/>
            <person name="Burns C."/>
            <person name="Canback B."/>
            <person name="Casselton L.A."/>
            <person name="Cheng C.K."/>
            <person name="Deng J."/>
            <person name="Dietrich F.S."/>
            <person name="Fargo D.C."/>
            <person name="Farman M.L."/>
            <person name="Gathman A.C."/>
            <person name="Goldberg J."/>
            <person name="Guigo R."/>
            <person name="Hoegger P.J."/>
            <person name="Hooker J.B."/>
            <person name="Huggins A."/>
            <person name="James T.Y."/>
            <person name="Kamada T."/>
            <person name="Kilaru S."/>
            <person name="Kodira C."/>
            <person name="Kues U."/>
            <person name="Kupfer D."/>
            <person name="Kwan H.S."/>
            <person name="Lomsadze A."/>
            <person name="Li W."/>
            <person name="Lilly W.W."/>
            <person name="Ma L.J."/>
            <person name="Mackey A.J."/>
            <person name="Manning G."/>
            <person name="Martin F."/>
            <person name="Muraguchi H."/>
            <person name="Natvig D.O."/>
            <person name="Palmerini H."/>
            <person name="Ramesh M.A."/>
            <person name="Rehmeyer C.J."/>
            <person name="Roe B.A."/>
            <person name="Shenoy N."/>
            <person name="Stanke M."/>
            <person name="Ter-Hovhannisyan V."/>
            <person name="Tunlid A."/>
            <person name="Velagapudi R."/>
            <person name="Vision T.J."/>
            <person name="Zeng Q."/>
            <person name="Zolan M.E."/>
            <person name="Pukkila P.J."/>
        </authorList>
    </citation>
    <scope>NUCLEOTIDE SEQUENCE [LARGE SCALE GENOMIC DNA]</scope>
    <source>
        <strain evidence="4">Okayama-7 / 130 / ATCC MYA-4618 / FGSC 9003</strain>
    </source>
</reference>
<sequence>MHINGLLPRQLEVDDFGCLVCPTTIPPCECDYSKEECIRINRDCNNCAVNKCIPIPGSGGGGGGVSKGALAGGIVGVLLFLALVVGAYLWYRRTTRLQKEREGPQDFKDVPAPAEDVLNRPDPIEKPVAPTYSEPRSVGLDPTIRTETSPSFNPHYDHVRNPFDDANSIQTAASEGTNVIPIALVPADGHEGRPDGDSNVSGGSNGPIRPPRSPDLNLNLEHVNVSGDNLRAGNGYAPSTISGISSTNRHSYMSNMTSASEMLNEAPMIMTPMKGSVRQVLGVVKAEVISAGSLHSSPSSDTLRPPTFSRPAVTSPLAATSFGPSDVVPEADESQDANPFSDKHSSTHADYGASPPPTATTYGQASTRARESTSTSNWITPDMPQSLWVQGAHDDGMSRPSSMATQAGSIIDIASARRVNVGLATPGTASTAKTYRTTMGRLVSPSSAGASVGTLEEQQARALAHAQAQAQAQGLDKPRPVSGSSAISATADSILESFPFVPPSPISNRPLRSPPVSPLAQQSFTNNSTSPLGQHTFTVAPPSPLSGDRFSQNTTSTPAGSGDADDESLPAPPNRRTLGLSTGSQLSTASSGLGSFPFQIDSGADVADPPPPAYRGRQRASLDTLALTSDLSSYPLGFDRENTPVPPRNPRK</sequence>
<evidence type="ECO:0008006" key="5">
    <source>
        <dbReference type="Google" id="ProtNLM"/>
    </source>
</evidence>
<name>A8NXE8_COPC7</name>
<dbReference type="VEuPathDB" id="FungiDB:CC1G_00283"/>
<feature type="compositionally biased region" description="Polar residues" evidence="1">
    <location>
        <begin position="519"/>
        <end position="537"/>
    </location>
</feature>
<dbReference type="KEGG" id="cci:CC1G_00283"/>
<dbReference type="InParanoid" id="A8NXE8"/>
<evidence type="ECO:0000256" key="1">
    <source>
        <dbReference type="SAM" id="MobiDB-lite"/>
    </source>
</evidence>
<dbReference type="Proteomes" id="UP000001861">
    <property type="component" value="Unassembled WGS sequence"/>
</dbReference>
<dbReference type="GeneID" id="6013703"/>